<comment type="caution">
    <text evidence="1">The sequence shown here is derived from an EMBL/GenBank/DDBJ whole genome shotgun (WGS) entry which is preliminary data.</text>
</comment>
<dbReference type="Pfam" id="PF01244">
    <property type="entry name" value="Peptidase_M19"/>
    <property type="match status" value="1"/>
</dbReference>
<name>X0XYH3_9ZZZZ</name>
<gene>
    <name evidence="1" type="ORF">S01H1_67673</name>
</gene>
<dbReference type="Gene3D" id="3.20.20.140">
    <property type="entry name" value="Metal-dependent hydrolases"/>
    <property type="match status" value="1"/>
</dbReference>
<organism evidence="1">
    <name type="scientific">marine sediment metagenome</name>
    <dbReference type="NCBI Taxonomy" id="412755"/>
    <lineage>
        <taxon>unclassified sequences</taxon>
        <taxon>metagenomes</taxon>
        <taxon>ecological metagenomes</taxon>
    </lineage>
</organism>
<dbReference type="PROSITE" id="PS00869">
    <property type="entry name" value="RENAL_DIPEPTIDASE_1"/>
    <property type="match status" value="1"/>
</dbReference>
<dbReference type="AlphaFoldDB" id="X0XYH3"/>
<dbReference type="GO" id="GO:0006508">
    <property type="term" value="P:proteolysis"/>
    <property type="evidence" value="ECO:0007669"/>
    <property type="project" value="InterPro"/>
</dbReference>
<dbReference type="EMBL" id="BARS01044841">
    <property type="protein sequence ID" value="GAG40247.1"/>
    <property type="molecule type" value="Genomic_DNA"/>
</dbReference>
<accession>X0XYH3</accession>
<reference evidence="1" key="1">
    <citation type="journal article" date="2014" name="Front. Microbiol.">
        <title>High frequency of phylogenetically diverse reductive dehalogenase-homologous genes in deep subseafloor sedimentary metagenomes.</title>
        <authorList>
            <person name="Kawai M."/>
            <person name="Futagami T."/>
            <person name="Toyoda A."/>
            <person name="Takaki Y."/>
            <person name="Nishi S."/>
            <person name="Hori S."/>
            <person name="Arai W."/>
            <person name="Tsubouchi T."/>
            <person name="Morono Y."/>
            <person name="Uchiyama I."/>
            <person name="Ito T."/>
            <person name="Fujiyama A."/>
            <person name="Inagaki F."/>
            <person name="Takami H."/>
        </authorList>
    </citation>
    <scope>NUCLEOTIDE SEQUENCE</scope>
    <source>
        <strain evidence="1">Expedition CK06-06</strain>
    </source>
</reference>
<dbReference type="PANTHER" id="PTHR10443:SF12">
    <property type="entry name" value="DIPEPTIDASE"/>
    <property type="match status" value="1"/>
</dbReference>
<dbReference type="PANTHER" id="PTHR10443">
    <property type="entry name" value="MICROSOMAL DIPEPTIDASE"/>
    <property type="match status" value="1"/>
</dbReference>
<dbReference type="PROSITE" id="PS51365">
    <property type="entry name" value="RENAL_DIPEPTIDASE_2"/>
    <property type="match status" value="1"/>
</dbReference>
<dbReference type="InterPro" id="IPR000180">
    <property type="entry name" value="Dipep_AS"/>
</dbReference>
<proteinExistence type="predicted"/>
<sequence length="209" mass="23473">MIELSKAQEERAMRLHREAVVVDTHCDTLMKFLRQPQGMPPARRLGEKADRGHIDLPRMIEGGVTCQTFAVYTGRRAFVPEATQVALQMVDKFYSEIDANDGIVAVTSHDEIIDAKKKGLVCGLLSLEGAEPLMGEIALLRVFYRLGVRMLSFAWNYRTPFADGLNAKRAESKLPELGVQALEEMERLGMIFDVSHLADTVFWDVADMM</sequence>
<evidence type="ECO:0008006" key="2">
    <source>
        <dbReference type="Google" id="ProtNLM"/>
    </source>
</evidence>
<evidence type="ECO:0000313" key="1">
    <source>
        <dbReference type="EMBL" id="GAG40247.1"/>
    </source>
</evidence>
<dbReference type="GO" id="GO:0070573">
    <property type="term" value="F:metallodipeptidase activity"/>
    <property type="evidence" value="ECO:0007669"/>
    <property type="project" value="InterPro"/>
</dbReference>
<feature type="non-terminal residue" evidence="1">
    <location>
        <position position="209"/>
    </location>
</feature>
<dbReference type="SUPFAM" id="SSF51556">
    <property type="entry name" value="Metallo-dependent hydrolases"/>
    <property type="match status" value="1"/>
</dbReference>
<dbReference type="InterPro" id="IPR032466">
    <property type="entry name" value="Metal_Hydrolase"/>
</dbReference>
<protein>
    <recommendedName>
        <fullName evidence="2">Membrane dipeptidase</fullName>
    </recommendedName>
</protein>
<dbReference type="InterPro" id="IPR008257">
    <property type="entry name" value="Pept_M19"/>
</dbReference>